<organism evidence="4 6">
    <name type="scientific">Shewanella psychromarinicola</name>
    <dbReference type="NCBI Taxonomy" id="2487742"/>
    <lineage>
        <taxon>Bacteria</taxon>
        <taxon>Pseudomonadati</taxon>
        <taxon>Pseudomonadota</taxon>
        <taxon>Gammaproteobacteria</taxon>
        <taxon>Alteromonadales</taxon>
        <taxon>Shewanellaceae</taxon>
        <taxon>Shewanella</taxon>
    </lineage>
</organism>
<dbReference type="InterPro" id="IPR009057">
    <property type="entry name" value="Homeodomain-like_sf"/>
</dbReference>
<evidence type="ECO:0000256" key="1">
    <source>
        <dbReference type="ARBA" id="ARBA00023125"/>
    </source>
</evidence>
<dbReference type="Proteomes" id="UP000278855">
    <property type="component" value="Unassembled WGS sequence"/>
</dbReference>
<reference evidence="3 5" key="1">
    <citation type="submission" date="2018-11" db="EMBL/GenBank/DDBJ databases">
        <title>Shewanella sp. M2.</title>
        <authorList>
            <person name="Hwang Y.J."/>
            <person name="Hwang C.Y."/>
        </authorList>
    </citation>
    <scope>NUCLEOTIDE SEQUENCE [LARGE SCALE GENOMIC DNA]</scope>
    <source>
        <strain evidence="3 5">M2</strain>
    </source>
</reference>
<dbReference type="EMBL" id="CP034073">
    <property type="protein sequence ID" value="AZG33632.1"/>
    <property type="molecule type" value="Genomic_DNA"/>
</dbReference>
<accession>A0A3N4DT94</accession>
<feature type="domain" description="HTH tetR-type" evidence="2">
    <location>
        <begin position="16"/>
        <end position="61"/>
    </location>
</feature>
<gene>
    <name evidence="4" type="ORF">EGC77_15925</name>
    <name evidence="3" type="ORF">EGC80_00930</name>
</gene>
<dbReference type="KEGG" id="spsr:EGC80_00930"/>
<name>A0A3N4DT94_9GAMM</name>
<reference evidence="4" key="3">
    <citation type="submission" date="2018-11" db="EMBL/GenBank/DDBJ databases">
        <authorList>
            <person name="Hwang Y.J."/>
            <person name="Hwang C.Y."/>
        </authorList>
    </citation>
    <scope>NUCLEOTIDE SEQUENCE</scope>
    <source>
        <strain evidence="4">R106</strain>
    </source>
</reference>
<dbReference type="AlphaFoldDB" id="A0A3N4DT94"/>
<dbReference type="Pfam" id="PF00440">
    <property type="entry name" value="TetR_N"/>
    <property type="match status" value="1"/>
</dbReference>
<evidence type="ECO:0000313" key="5">
    <source>
        <dbReference type="Proteomes" id="UP000273778"/>
    </source>
</evidence>
<evidence type="ECO:0000313" key="3">
    <source>
        <dbReference type="EMBL" id="AZG33632.1"/>
    </source>
</evidence>
<protein>
    <submittedName>
        <fullName evidence="4">TetR/AcrR family transcriptional regulator</fullName>
    </submittedName>
</protein>
<dbReference type="InterPro" id="IPR001647">
    <property type="entry name" value="HTH_TetR"/>
</dbReference>
<dbReference type="Gene3D" id="1.10.357.10">
    <property type="entry name" value="Tetracycline Repressor, domain 2"/>
    <property type="match status" value="1"/>
</dbReference>
<reference evidence="6" key="2">
    <citation type="submission" date="2018-11" db="EMBL/GenBank/DDBJ databases">
        <title>Shewanella sp. R106.</title>
        <authorList>
            <person name="Hwang Y.J."/>
            <person name="Hwang C.Y."/>
        </authorList>
    </citation>
    <scope>NUCLEOTIDE SEQUENCE [LARGE SCALE GENOMIC DNA]</scope>
    <source>
        <strain evidence="6">R106</strain>
    </source>
</reference>
<evidence type="ECO:0000313" key="6">
    <source>
        <dbReference type="Proteomes" id="UP000278855"/>
    </source>
</evidence>
<dbReference type="GO" id="GO:0003677">
    <property type="term" value="F:DNA binding"/>
    <property type="evidence" value="ECO:0007669"/>
    <property type="project" value="UniProtKB-KW"/>
</dbReference>
<dbReference type="RefSeq" id="WP_124013502.1">
    <property type="nucleotide sequence ID" value="NZ_CP034073.1"/>
</dbReference>
<evidence type="ECO:0000313" key="4">
    <source>
        <dbReference type="EMBL" id="RPA27947.1"/>
    </source>
</evidence>
<keyword evidence="5" id="KW-1185">Reference proteome</keyword>
<sequence>MAKRSRVETELTVNQILDEAFKQILTIGFEAMSYTTLSAATGVSRTGISHHFPRKTEFLVRLDQRIGAFFIEGLDFTSITALERSWREVMRHPERKAVLQLFFCLCASTDENMKTFKSLDIVREAAVSHFAEVGCQCVEQLIGNSALVLLQDGQLHQEQVTH</sequence>
<dbReference type="SUPFAM" id="SSF46689">
    <property type="entry name" value="Homeodomain-like"/>
    <property type="match status" value="1"/>
</dbReference>
<dbReference type="OrthoDB" id="5816932at2"/>
<proteinExistence type="predicted"/>
<dbReference type="EMBL" id="RKKB01000009">
    <property type="protein sequence ID" value="RPA27947.1"/>
    <property type="molecule type" value="Genomic_DNA"/>
</dbReference>
<keyword evidence="1" id="KW-0238">DNA-binding</keyword>
<dbReference type="Proteomes" id="UP000273778">
    <property type="component" value="Chromosome"/>
</dbReference>
<evidence type="ECO:0000259" key="2">
    <source>
        <dbReference type="Pfam" id="PF00440"/>
    </source>
</evidence>
<dbReference type="Pfam" id="PF18285">
    <property type="entry name" value="LuxT_C"/>
    <property type="match status" value="1"/>
</dbReference>